<feature type="signal peptide" evidence="6">
    <location>
        <begin position="1"/>
        <end position="20"/>
    </location>
</feature>
<keyword evidence="3 6" id="KW-0732">Signal</keyword>
<dbReference type="Gene3D" id="1.20.120.980">
    <property type="entry name" value="Serine carboxypeptidase S28, SKS domain"/>
    <property type="match status" value="1"/>
</dbReference>
<dbReference type="RefSeq" id="XP_018062166.1">
    <property type="nucleotide sequence ID" value="XM_018220840.1"/>
</dbReference>
<dbReference type="GO" id="GO:0070008">
    <property type="term" value="F:serine-type exopeptidase activity"/>
    <property type="evidence" value="ECO:0007669"/>
    <property type="project" value="InterPro"/>
</dbReference>
<keyword evidence="4" id="KW-0378">Hydrolase</keyword>
<evidence type="ECO:0000256" key="5">
    <source>
        <dbReference type="ARBA" id="ARBA00023180"/>
    </source>
</evidence>
<reference evidence="7 8" key="1">
    <citation type="submission" date="2015-10" db="EMBL/GenBank/DDBJ databases">
        <title>Full genome of DAOMC 229536 Phialocephala scopiformis, a fungal endophyte of spruce producing the potent anti-insectan compound rugulosin.</title>
        <authorList>
            <consortium name="DOE Joint Genome Institute"/>
            <person name="Walker A.K."/>
            <person name="Frasz S.L."/>
            <person name="Seifert K.A."/>
            <person name="Miller J.D."/>
            <person name="Mondo S.J."/>
            <person name="Labutti K."/>
            <person name="Lipzen A."/>
            <person name="Dockter R."/>
            <person name="Kennedy M."/>
            <person name="Grigoriev I.V."/>
            <person name="Spatafora J.W."/>
        </authorList>
    </citation>
    <scope>NUCLEOTIDE SEQUENCE [LARGE SCALE GENOMIC DNA]</scope>
    <source>
        <strain evidence="7 8">CBS 120377</strain>
    </source>
</reference>
<keyword evidence="2" id="KW-0645">Protease</keyword>
<keyword evidence="8" id="KW-1185">Reference proteome</keyword>
<dbReference type="OrthoDB" id="3589857at2759"/>
<dbReference type="AlphaFoldDB" id="A0A132B647"/>
<accession>A0A132B647</accession>
<dbReference type="EMBL" id="KQ947438">
    <property type="protein sequence ID" value="KUJ07811.1"/>
    <property type="molecule type" value="Genomic_DNA"/>
</dbReference>
<comment type="similarity">
    <text evidence="1">Belongs to the peptidase S28 family.</text>
</comment>
<organism evidence="7 8">
    <name type="scientific">Mollisia scopiformis</name>
    <name type="common">Conifer needle endophyte fungus</name>
    <name type="synonym">Phialocephala scopiformis</name>
    <dbReference type="NCBI Taxonomy" id="149040"/>
    <lineage>
        <taxon>Eukaryota</taxon>
        <taxon>Fungi</taxon>
        <taxon>Dikarya</taxon>
        <taxon>Ascomycota</taxon>
        <taxon>Pezizomycotina</taxon>
        <taxon>Leotiomycetes</taxon>
        <taxon>Helotiales</taxon>
        <taxon>Mollisiaceae</taxon>
        <taxon>Mollisia</taxon>
    </lineage>
</organism>
<dbReference type="GeneID" id="28830566"/>
<dbReference type="PANTHER" id="PTHR11010:SF38">
    <property type="entry name" value="LYSOSOMAL PRO-X CARBOXYPEPTIDASE"/>
    <property type="match status" value="1"/>
</dbReference>
<evidence type="ECO:0000313" key="8">
    <source>
        <dbReference type="Proteomes" id="UP000070700"/>
    </source>
</evidence>
<dbReference type="InterPro" id="IPR008758">
    <property type="entry name" value="Peptidase_S28"/>
</dbReference>
<dbReference type="SUPFAM" id="SSF53474">
    <property type="entry name" value="alpha/beta-Hydrolases"/>
    <property type="match status" value="1"/>
</dbReference>
<dbReference type="KEGG" id="psco:LY89DRAFT_742579"/>
<evidence type="ECO:0000256" key="1">
    <source>
        <dbReference type="ARBA" id="ARBA00011079"/>
    </source>
</evidence>
<name>A0A132B647_MOLSC</name>
<evidence type="ECO:0000256" key="3">
    <source>
        <dbReference type="ARBA" id="ARBA00022729"/>
    </source>
</evidence>
<keyword evidence="5" id="KW-0325">Glycoprotein</keyword>
<dbReference type="Proteomes" id="UP000070700">
    <property type="component" value="Unassembled WGS sequence"/>
</dbReference>
<sequence>MKYFSWSVITIVGFAGSTIAQDLGPSLYNPPKQNFTQKLNHGSNDNTTFQQQYQINTAFFKPGGPILFHQSEEGPLVPLNSSVFTDYAPELGALVATLEHRFFGTSFPAGSAYNNVTTEAYAPLTLGNVMQDSIEFVNWIRQTTPGAENSKVIYTGGSYGGFLTAIALVQHSDTFYGGISGSPGLTSWGLSLTLEDNPFRYGASDWVSNVYYDANYAAALRIKDALNELKMPFQTSSSNLDWSNILNVVLVQQYDEFAQFNFPTKTEIIEIALALEVVINQTLAANSTGELLRAPILMGNSIYNGTGCADWEN</sequence>
<protein>
    <recommendedName>
        <fullName evidence="9">Peptidase S28</fullName>
    </recommendedName>
</protein>
<evidence type="ECO:0000256" key="4">
    <source>
        <dbReference type="ARBA" id="ARBA00022801"/>
    </source>
</evidence>
<gene>
    <name evidence="7" type="ORF">LY89DRAFT_742579</name>
</gene>
<feature type="chain" id="PRO_5007287894" description="Peptidase S28" evidence="6">
    <location>
        <begin position="21"/>
        <end position="313"/>
    </location>
</feature>
<dbReference type="InterPro" id="IPR042269">
    <property type="entry name" value="Ser_carbopepase_S28_SKS"/>
</dbReference>
<dbReference type="GO" id="GO:0008239">
    <property type="term" value="F:dipeptidyl-peptidase activity"/>
    <property type="evidence" value="ECO:0007669"/>
    <property type="project" value="TreeGrafter"/>
</dbReference>
<dbReference type="InParanoid" id="A0A132B647"/>
<dbReference type="GO" id="GO:0006508">
    <property type="term" value="P:proteolysis"/>
    <property type="evidence" value="ECO:0007669"/>
    <property type="project" value="UniProtKB-KW"/>
</dbReference>
<evidence type="ECO:0008006" key="9">
    <source>
        <dbReference type="Google" id="ProtNLM"/>
    </source>
</evidence>
<evidence type="ECO:0000256" key="2">
    <source>
        <dbReference type="ARBA" id="ARBA00022670"/>
    </source>
</evidence>
<dbReference type="InterPro" id="IPR029058">
    <property type="entry name" value="AB_hydrolase_fold"/>
</dbReference>
<dbReference type="Pfam" id="PF05577">
    <property type="entry name" value="Peptidase_S28"/>
    <property type="match status" value="1"/>
</dbReference>
<evidence type="ECO:0000256" key="6">
    <source>
        <dbReference type="SAM" id="SignalP"/>
    </source>
</evidence>
<evidence type="ECO:0000313" key="7">
    <source>
        <dbReference type="EMBL" id="KUJ07811.1"/>
    </source>
</evidence>
<dbReference type="PANTHER" id="PTHR11010">
    <property type="entry name" value="PROTEASE S28 PRO-X CARBOXYPEPTIDASE-RELATED"/>
    <property type="match status" value="1"/>
</dbReference>
<dbReference type="Gene3D" id="3.40.50.1820">
    <property type="entry name" value="alpha/beta hydrolase"/>
    <property type="match status" value="1"/>
</dbReference>
<proteinExistence type="inferred from homology"/>